<keyword evidence="2" id="KW-1185">Reference proteome</keyword>
<reference evidence="1" key="1">
    <citation type="submission" date="2022-12" db="EMBL/GenBank/DDBJ databases">
        <title>Bacterial isolates from different developmental stages of Nematostella vectensis.</title>
        <authorList>
            <person name="Fraune S."/>
        </authorList>
    </citation>
    <scope>NUCLEOTIDE SEQUENCE</scope>
    <source>
        <strain evidence="1">G21630-S1</strain>
    </source>
</reference>
<comment type="caution">
    <text evidence="1">The sequence shown here is derived from an EMBL/GenBank/DDBJ whole genome shotgun (WGS) entry which is preliminary data.</text>
</comment>
<organism evidence="1 2">
    <name type="scientific">Kiloniella laminariae</name>
    <dbReference type="NCBI Taxonomy" id="454162"/>
    <lineage>
        <taxon>Bacteria</taxon>
        <taxon>Pseudomonadati</taxon>
        <taxon>Pseudomonadota</taxon>
        <taxon>Alphaproteobacteria</taxon>
        <taxon>Rhodospirillales</taxon>
        <taxon>Kiloniellaceae</taxon>
        <taxon>Kiloniella</taxon>
    </lineage>
</organism>
<protein>
    <submittedName>
        <fullName evidence="1">Uncharacterized protein</fullName>
    </submittedName>
</protein>
<sequence length="45" mass="4853">MAAGLILNLFSLASDKRCNGSNAVAAMSSIYHVNDGDYHVQENRV</sequence>
<proteinExistence type="predicted"/>
<dbReference type="Proteomes" id="UP001069802">
    <property type="component" value="Unassembled WGS sequence"/>
</dbReference>
<accession>A0ABT4LF92</accession>
<gene>
    <name evidence="1" type="ORF">O4H49_03205</name>
</gene>
<dbReference type="RefSeq" id="WP_269421968.1">
    <property type="nucleotide sequence ID" value="NZ_JAPWGY010000001.1"/>
</dbReference>
<name>A0ABT4LF92_9PROT</name>
<evidence type="ECO:0000313" key="2">
    <source>
        <dbReference type="Proteomes" id="UP001069802"/>
    </source>
</evidence>
<dbReference type="EMBL" id="JAPWGY010000001">
    <property type="protein sequence ID" value="MCZ4279771.1"/>
    <property type="molecule type" value="Genomic_DNA"/>
</dbReference>
<evidence type="ECO:0000313" key="1">
    <source>
        <dbReference type="EMBL" id="MCZ4279771.1"/>
    </source>
</evidence>